<dbReference type="EMBL" id="AP011526">
    <property type="protein sequence ID" value="BAP60614.1"/>
    <property type="molecule type" value="Genomic_DNA"/>
</dbReference>
<dbReference type="GeneID" id="37874975"/>
<dbReference type="PROSITE" id="PS51257">
    <property type="entry name" value="PROKAR_LIPOPROTEIN"/>
    <property type="match status" value="1"/>
</dbReference>
<reference evidence="1 2" key="1">
    <citation type="submission" date="2009-06" db="EMBL/GenBank/DDBJ databases">
        <title>Molecular Evidence for Microbiologically Influenced Corrosion from genome of Methanogen.</title>
        <authorList>
            <person name="Ito N."/>
            <person name="Tsurumaru H."/>
            <person name="Shimizu A."/>
            <person name="Harada T."/>
            <person name="Hosoyama A."/>
            <person name="Horikawa H."/>
            <person name="Wakai S."/>
            <person name="Sasaki K."/>
            <person name="Nishijima K."/>
            <person name="Ataku H."/>
            <person name="Yamazaki J."/>
            <person name="Mise M."/>
            <person name="Yamazaki S."/>
            <person name="Tanikawa S."/>
            <person name="Harayama S."/>
            <person name="Fujita N."/>
        </authorList>
    </citation>
    <scope>NUCLEOTIDE SEQUENCE [LARGE SCALE GENOMIC DNA]</scope>
    <source>
        <strain evidence="2">KA1 ( NBRC 102054)</strain>
    </source>
</reference>
<name>A0A2Z5PM20_METMI</name>
<dbReference type="Proteomes" id="UP000264208">
    <property type="component" value="Chromosome"/>
</dbReference>
<protein>
    <recommendedName>
        <fullName evidence="3">CARDB domain-containing protein</fullName>
    </recommendedName>
</protein>
<evidence type="ECO:0008006" key="3">
    <source>
        <dbReference type="Google" id="ProtNLM"/>
    </source>
</evidence>
<dbReference type="AlphaFoldDB" id="A0A2Z5PM20"/>
<evidence type="ECO:0000313" key="2">
    <source>
        <dbReference type="Proteomes" id="UP000264208"/>
    </source>
</evidence>
<accession>A0A2Z5PM20</accession>
<sequence>MKVISKILVLIAISCLIITCGCAGVMGPDPEVVSVTSKKALDGLNSVDKVTVLLKNNGYEGNVNVKAVFNSDKGRTFSEKQSIYLDEGASKYVTFTFDTEYDEEGTISVTTS</sequence>
<dbReference type="RefSeq" id="WP_119720688.1">
    <property type="nucleotide sequence ID" value="NZ_AP011526.1"/>
</dbReference>
<proteinExistence type="predicted"/>
<dbReference type="KEGG" id="mmak:MMKA1_04970"/>
<organism evidence="1 2">
    <name type="scientific">Methanococcus maripaludis KA1</name>
    <dbReference type="NCBI Taxonomy" id="637914"/>
    <lineage>
        <taxon>Archaea</taxon>
        <taxon>Methanobacteriati</taxon>
        <taxon>Methanobacteriota</taxon>
        <taxon>Methanomada group</taxon>
        <taxon>Methanococci</taxon>
        <taxon>Methanococcales</taxon>
        <taxon>Methanococcaceae</taxon>
        <taxon>Methanococcus</taxon>
    </lineage>
</organism>
<evidence type="ECO:0000313" key="1">
    <source>
        <dbReference type="EMBL" id="BAP60614.1"/>
    </source>
</evidence>
<gene>
    <name evidence="1" type="ORF">MMKA1_04970</name>
</gene>